<dbReference type="SUPFAM" id="SSF55811">
    <property type="entry name" value="Nudix"/>
    <property type="match status" value="1"/>
</dbReference>
<dbReference type="PROSITE" id="PS51462">
    <property type="entry name" value="NUDIX"/>
    <property type="match status" value="1"/>
</dbReference>
<protein>
    <submittedName>
        <fullName evidence="2">NUDIX domain-containing protein</fullName>
    </submittedName>
</protein>
<dbReference type="AlphaFoldDB" id="A0A4Q9KEL5"/>
<dbReference type="GO" id="GO:0006167">
    <property type="term" value="P:AMP biosynthetic process"/>
    <property type="evidence" value="ECO:0007669"/>
    <property type="project" value="TreeGrafter"/>
</dbReference>
<gene>
    <name evidence="2" type="ORF">ET989_05360</name>
</gene>
<dbReference type="EMBL" id="SDMQ01000004">
    <property type="protein sequence ID" value="TBT85884.1"/>
    <property type="molecule type" value="Genomic_DNA"/>
</dbReference>
<comment type="caution">
    <text evidence="2">The sequence shown here is derived from an EMBL/GenBank/DDBJ whole genome shotgun (WGS) entry which is preliminary data.</text>
</comment>
<evidence type="ECO:0000313" key="2">
    <source>
        <dbReference type="EMBL" id="TBT85884.1"/>
    </source>
</evidence>
<keyword evidence="3" id="KW-1185">Reference proteome</keyword>
<dbReference type="InterPro" id="IPR000086">
    <property type="entry name" value="NUDIX_hydrolase_dom"/>
</dbReference>
<organism evidence="2 3">
    <name type="scientific">Propioniciclava sinopodophylli</name>
    <dbReference type="NCBI Taxonomy" id="1837344"/>
    <lineage>
        <taxon>Bacteria</taxon>
        <taxon>Bacillati</taxon>
        <taxon>Actinomycetota</taxon>
        <taxon>Actinomycetes</taxon>
        <taxon>Propionibacteriales</taxon>
        <taxon>Propionibacteriaceae</taxon>
        <taxon>Propioniciclava</taxon>
    </lineage>
</organism>
<name>A0A4Q9KEL5_9ACTN</name>
<dbReference type="PANTHER" id="PTHR21340:SF7">
    <property type="entry name" value="NUDIX HYDROLASE DOMAIN-CONTAINING PROTEIN"/>
    <property type="match status" value="1"/>
</dbReference>
<evidence type="ECO:0000313" key="3">
    <source>
        <dbReference type="Proteomes" id="UP000292373"/>
    </source>
</evidence>
<dbReference type="CDD" id="cd04662">
    <property type="entry name" value="NUDIX_Hydrolase"/>
    <property type="match status" value="1"/>
</dbReference>
<dbReference type="GO" id="GO:0004081">
    <property type="term" value="F:bis(5'-nucleosyl)-tetraphosphatase (asymmetrical) activity"/>
    <property type="evidence" value="ECO:0007669"/>
    <property type="project" value="TreeGrafter"/>
</dbReference>
<feature type="domain" description="Nudix hydrolase" evidence="1">
    <location>
        <begin position="1"/>
        <end position="151"/>
    </location>
</feature>
<dbReference type="PANTHER" id="PTHR21340">
    <property type="entry name" value="DIADENOSINE 5,5-P1,P4-TETRAPHOSPHATE PYROPHOSPHOHYDROLASE MUTT"/>
    <property type="match status" value="1"/>
</dbReference>
<sequence length="154" mass="16991">MPLHSAGLLPYTRVDGTLRVFIVHMGGPFWGHRDAGGWSLAKGMYIPGEETPQDAALREFAEEVGCTPPEGELIDLGEVRLSSGKRVRGYAVEAPADLAFVTSNTFEVEWPRKSGRFQTYPEVDRADWFSVEEARSKLTLGQVPLLDSLEKLVG</sequence>
<dbReference type="Gene3D" id="3.90.79.10">
    <property type="entry name" value="Nucleoside Triphosphate Pyrophosphohydrolase"/>
    <property type="match status" value="1"/>
</dbReference>
<evidence type="ECO:0000259" key="1">
    <source>
        <dbReference type="PROSITE" id="PS51462"/>
    </source>
</evidence>
<dbReference type="Proteomes" id="UP000292373">
    <property type="component" value="Unassembled WGS sequence"/>
</dbReference>
<dbReference type="RefSeq" id="WP_131167533.1">
    <property type="nucleotide sequence ID" value="NZ_SDMQ01000004.1"/>
</dbReference>
<reference evidence="2 3" key="1">
    <citation type="submission" date="2019-01" db="EMBL/GenBank/DDBJ databases">
        <title>Lactibacter flavus gen. nov., sp. nov., a novel bacterium of the family Propionibacteriaceae isolated from raw milk and dairy products.</title>
        <authorList>
            <person name="Huptas C."/>
            <person name="Wenning M."/>
            <person name="Breitenwieser F."/>
            <person name="Doll E."/>
            <person name="Von Neubeck M."/>
            <person name="Busse H.-J."/>
            <person name="Scherer S."/>
        </authorList>
    </citation>
    <scope>NUCLEOTIDE SEQUENCE [LARGE SCALE GENOMIC DNA]</scope>
    <source>
        <strain evidence="2 3">KCTC 33808</strain>
    </source>
</reference>
<proteinExistence type="predicted"/>
<dbReference type="OrthoDB" id="954553at2"/>
<dbReference type="GO" id="GO:0006754">
    <property type="term" value="P:ATP biosynthetic process"/>
    <property type="evidence" value="ECO:0007669"/>
    <property type="project" value="TreeGrafter"/>
</dbReference>
<dbReference type="Pfam" id="PF00293">
    <property type="entry name" value="NUDIX"/>
    <property type="match status" value="1"/>
</dbReference>
<accession>A0A4Q9KEL5</accession>
<dbReference type="InterPro" id="IPR051325">
    <property type="entry name" value="Nudix_hydrolase_domain"/>
</dbReference>
<dbReference type="InterPro" id="IPR015797">
    <property type="entry name" value="NUDIX_hydrolase-like_dom_sf"/>
</dbReference>